<proteinExistence type="predicted"/>
<dbReference type="Proteomes" id="UP000265715">
    <property type="component" value="Unassembled WGS sequence"/>
</dbReference>
<dbReference type="GO" id="GO:0032259">
    <property type="term" value="P:methylation"/>
    <property type="evidence" value="ECO:0007669"/>
    <property type="project" value="UniProtKB-KW"/>
</dbReference>
<organism evidence="2 3">
    <name type="scientific">Calidithermus terrae</name>
    <dbReference type="NCBI Taxonomy" id="1408545"/>
    <lineage>
        <taxon>Bacteria</taxon>
        <taxon>Thermotogati</taxon>
        <taxon>Deinococcota</taxon>
        <taxon>Deinococci</taxon>
        <taxon>Thermales</taxon>
        <taxon>Thermaceae</taxon>
        <taxon>Calidithermus</taxon>
    </lineage>
</organism>
<reference evidence="2 3" key="1">
    <citation type="submission" date="2018-08" db="EMBL/GenBank/DDBJ databases">
        <title>Meiothermus terrae DSM 26712 genome sequencing project.</title>
        <authorList>
            <person name="Da Costa M.S."/>
            <person name="Albuquerque L."/>
            <person name="Raposo P."/>
            <person name="Froufe H.J.C."/>
            <person name="Barroso C.S."/>
            <person name="Egas C."/>
        </authorList>
    </citation>
    <scope>NUCLEOTIDE SEQUENCE [LARGE SCALE GENOMIC DNA]</scope>
    <source>
        <strain evidence="2 3">DSM 26712</strain>
    </source>
</reference>
<gene>
    <name evidence="2" type="primary">ycgJ</name>
    <name evidence="2" type="ORF">Mterra_03769</name>
</gene>
<dbReference type="PANTHER" id="PTHR42912">
    <property type="entry name" value="METHYLTRANSFERASE"/>
    <property type="match status" value="1"/>
</dbReference>
<dbReference type="EC" id="2.1.1.-" evidence="2"/>
<dbReference type="InterPro" id="IPR041698">
    <property type="entry name" value="Methyltransf_25"/>
</dbReference>
<comment type="caution">
    <text evidence="2">The sequence shown here is derived from an EMBL/GenBank/DDBJ whole genome shotgun (WGS) entry which is preliminary data.</text>
</comment>
<protein>
    <submittedName>
        <fullName evidence="2">Putative methyltransferase YcgJ</fullName>
        <ecNumber evidence="2">2.1.1.-</ecNumber>
    </submittedName>
</protein>
<sequence>MGWQDLHRRILEQGGAMDWGAALTPGVLPYLEGRGRVLDLGCGQGHDSLRLARLGFHAVGLDLSGEALERARAAAREEGLGARFVQGDMSQGLPFPGGAFDAVLANLSLHYFDHATRRFVLAEVGRVLVAGGVLALHVNSSLEAERRRAEGAAMQELEPGFYLEEAGVQRCYFDREMLEEWLAGWEVLRLEPLEVLNASGKPKRCWRAVARPG</sequence>
<accession>A0A399E227</accession>
<dbReference type="CDD" id="cd02440">
    <property type="entry name" value="AdoMet_MTases"/>
    <property type="match status" value="1"/>
</dbReference>
<dbReference type="InterPro" id="IPR029063">
    <property type="entry name" value="SAM-dependent_MTases_sf"/>
</dbReference>
<dbReference type="RefSeq" id="WP_119316625.1">
    <property type="nucleotide sequence ID" value="NZ_QXDL01000287.1"/>
</dbReference>
<dbReference type="EMBL" id="QXDL01000287">
    <property type="protein sequence ID" value="RIH77469.1"/>
    <property type="molecule type" value="Genomic_DNA"/>
</dbReference>
<name>A0A399E227_9DEIN</name>
<dbReference type="AlphaFoldDB" id="A0A399E227"/>
<dbReference type="SUPFAM" id="SSF53335">
    <property type="entry name" value="S-adenosyl-L-methionine-dependent methyltransferases"/>
    <property type="match status" value="1"/>
</dbReference>
<feature type="domain" description="Methyltransferase" evidence="1">
    <location>
        <begin position="37"/>
        <end position="132"/>
    </location>
</feature>
<keyword evidence="2" id="KW-0489">Methyltransferase</keyword>
<evidence type="ECO:0000313" key="3">
    <source>
        <dbReference type="Proteomes" id="UP000265715"/>
    </source>
</evidence>
<dbReference type="Pfam" id="PF13649">
    <property type="entry name" value="Methyltransf_25"/>
    <property type="match status" value="1"/>
</dbReference>
<dbReference type="GO" id="GO:0008168">
    <property type="term" value="F:methyltransferase activity"/>
    <property type="evidence" value="ECO:0007669"/>
    <property type="project" value="UniProtKB-KW"/>
</dbReference>
<keyword evidence="3" id="KW-1185">Reference proteome</keyword>
<keyword evidence="2" id="KW-0808">Transferase</keyword>
<dbReference type="InterPro" id="IPR050508">
    <property type="entry name" value="Methyltransf_Superfamily"/>
</dbReference>
<evidence type="ECO:0000259" key="1">
    <source>
        <dbReference type="Pfam" id="PF13649"/>
    </source>
</evidence>
<dbReference type="Gene3D" id="3.40.50.150">
    <property type="entry name" value="Vaccinia Virus protein VP39"/>
    <property type="match status" value="1"/>
</dbReference>
<evidence type="ECO:0000313" key="2">
    <source>
        <dbReference type="EMBL" id="RIH77469.1"/>
    </source>
</evidence>
<dbReference type="OrthoDB" id="9778208at2"/>